<evidence type="ECO:0000313" key="1">
    <source>
        <dbReference type="EMBL" id="MCI89563.1"/>
    </source>
</evidence>
<comment type="caution">
    <text evidence="1">The sequence shown here is derived from an EMBL/GenBank/DDBJ whole genome shotgun (WGS) entry which is preliminary data.</text>
</comment>
<evidence type="ECO:0000313" key="2">
    <source>
        <dbReference type="Proteomes" id="UP000265520"/>
    </source>
</evidence>
<dbReference type="Proteomes" id="UP000265520">
    <property type="component" value="Unassembled WGS sequence"/>
</dbReference>
<feature type="non-terminal residue" evidence="1">
    <location>
        <position position="15"/>
    </location>
</feature>
<accession>A0A392VPZ1</accession>
<protein>
    <submittedName>
        <fullName evidence="1">Uncharacterized protein</fullName>
    </submittedName>
</protein>
<dbReference type="EMBL" id="LXQA011222730">
    <property type="protein sequence ID" value="MCI89563.1"/>
    <property type="molecule type" value="Genomic_DNA"/>
</dbReference>
<reference evidence="1 2" key="1">
    <citation type="journal article" date="2018" name="Front. Plant Sci.">
        <title>Red Clover (Trifolium pratense) and Zigzag Clover (T. medium) - A Picture of Genomic Similarities and Differences.</title>
        <authorList>
            <person name="Dluhosova J."/>
            <person name="Istvanek J."/>
            <person name="Nedelnik J."/>
            <person name="Repkova J."/>
        </authorList>
    </citation>
    <scope>NUCLEOTIDE SEQUENCE [LARGE SCALE GENOMIC DNA]</scope>
    <source>
        <strain evidence="2">cv. 10/8</strain>
        <tissue evidence="1">Leaf</tissue>
    </source>
</reference>
<sequence>MEEAEVCSPYGIQRR</sequence>
<keyword evidence="2" id="KW-1185">Reference proteome</keyword>
<name>A0A392VPZ1_9FABA</name>
<proteinExistence type="predicted"/>
<organism evidence="1 2">
    <name type="scientific">Trifolium medium</name>
    <dbReference type="NCBI Taxonomy" id="97028"/>
    <lineage>
        <taxon>Eukaryota</taxon>
        <taxon>Viridiplantae</taxon>
        <taxon>Streptophyta</taxon>
        <taxon>Embryophyta</taxon>
        <taxon>Tracheophyta</taxon>
        <taxon>Spermatophyta</taxon>
        <taxon>Magnoliopsida</taxon>
        <taxon>eudicotyledons</taxon>
        <taxon>Gunneridae</taxon>
        <taxon>Pentapetalae</taxon>
        <taxon>rosids</taxon>
        <taxon>fabids</taxon>
        <taxon>Fabales</taxon>
        <taxon>Fabaceae</taxon>
        <taxon>Papilionoideae</taxon>
        <taxon>50 kb inversion clade</taxon>
        <taxon>NPAAA clade</taxon>
        <taxon>Hologalegina</taxon>
        <taxon>IRL clade</taxon>
        <taxon>Trifolieae</taxon>
        <taxon>Trifolium</taxon>
    </lineage>
</organism>